<evidence type="ECO:0000313" key="3">
    <source>
        <dbReference type="Proteomes" id="UP000054324"/>
    </source>
</evidence>
<dbReference type="KEGG" id="ovi:T265_10536"/>
<dbReference type="RefSeq" id="XP_009175196.1">
    <property type="nucleotide sequence ID" value="XM_009176932.1"/>
</dbReference>
<evidence type="ECO:0000256" key="1">
    <source>
        <dbReference type="SAM" id="MobiDB-lite"/>
    </source>
</evidence>
<feature type="region of interest" description="Disordered" evidence="1">
    <location>
        <begin position="94"/>
        <end position="126"/>
    </location>
</feature>
<feature type="compositionally biased region" description="Polar residues" evidence="1">
    <location>
        <begin position="95"/>
        <end position="107"/>
    </location>
</feature>
<dbReference type="AlphaFoldDB" id="A0A074Z253"/>
<keyword evidence="3" id="KW-1185">Reference proteome</keyword>
<feature type="region of interest" description="Disordered" evidence="1">
    <location>
        <begin position="139"/>
        <end position="158"/>
    </location>
</feature>
<dbReference type="EMBL" id="KL596997">
    <property type="protein sequence ID" value="KER21068.1"/>
    <property type="molecule type" value="Genomic_DNA"/>
</dbReference>
<organism evidence="2 3">
    <name type="scientific">Opisthorchis viverrini</name>
    <name type="common">Southeast Asian liver fluke</name>
    <dbReference type="NCBI Taxonomy" id="6198"/>
    <lineage>
        <taxon>Eukaryota</taxon>
        <taxon>Metazoa</taxon>
        <taxon>Spiralia</taxon>
        <taxon>Lophotrochozoa</taxon>
        <taxon>Platyhelminthes</taxon>
        <taxon>Trematoda</taxon>
        <taxon>Digenea</taxon>
        <taxon>Opisthorchiida</taxon>
        <taxon>Opisthorchiata</taxon>
        <taxon>Opisthorchiidae</taxon>
        <taxon>Opisthorchis</taxon>
    </lineage>
</organism>
<proteinExistence type="predicted"/>
<evidence type="ECO:0000313" key="2">
    <source>
        <dbReference type="EMBL" id="KER21068.1"/>
    </source>
</evidence>
<name>A0A074Z253_OPIVI</name>
<gene>
    <name evidence="2" type="ORF">T265_10536</name>
</gene>
<dbReference type="CTD" id="20324704"/>
<reference evidence="2 3" key="1">
    <citation type="submission" date="2013-11" db="EMBL/GenBank/DDBJ databases">
        <title>Opisthorchis viverrini - life in the bile duct.</title>
        <authorList>
            <person name="Young N.D."/>
            <person name="Nagarajan N."/>
            <person name="Lin S.J."/>
            <person name="Korhonen P.K."/>
            <person name="Jex A.R."/>
            <person name="Hall R.S."/>
            <person name="Safavi-Hemami H."/>
            <person name="Kaewkong W."/>
            <person name="Bertrand D."/>
            <person name="Gao S."/>
            <person name="Seet Q."/>
            <person name="Wongkham S."/>
            <person name="Teh B.T."/>
            <person name="Wongkham C."/>
            <person name="Intapan P.M."/>
            <person name="Maleewong W."/>
            <person name="Yang X."/>
            <person name="Hu M."/>
            <person name="Wang Z."/>
            <person name="Hofmann A."/>
            <person name="Sternberg P.W."/>
            <person name="Tan P."/>
            <person name="Wang J."/>
            <person name="Gasser R.B."/>
        </authorList>
    </citation>
    <scope>NUCLEOTIDE SEQUENCE [LARGE SCALE GENOMIC DNA]</scope>
</reference>
<protein>
    <submittedName>
        <fullName evidence="2">Uncharacterized protein</fullName>
    </submittedName>
</protein>
<feature type="compositionally biased region" description="Basic and acidic residues" evidence="1">
    <location>
        <begin position="172"/>
        <end position="182"/>
    </location>
</feature>
<feature type="region of interest" description="Disordered" evidence="1">
    <location>
        <begin position="164"/>
        <end position="188"/>
    </location>
</feature>
<dbReference type="GeneID" id="20324704"/>
<sequence>MSVAVCWVRLGYQMCRRPKLMTKPIVVIAPLCSRNQADETSCFSKSTFYSTTTGLSPTKGRDALEEANPTCKQRPNYVELSTLISVSEGTAAAAHSSTKSQPLNWTESDVRGQGAKPISSPTPSKAASLLVDPTVAQYPDTQSHKHDYSHPGNPSYIQLSTLIAGGSGTTDEAPRALDREEYPACTPP</sequence>
<accession>A0A074Z253</accession>
<dbReference type="Proteomes" id="UP000054324">
    <property type="component" value="Unassembled WGS sequence"/>
</dbReference>